<evidence type="ECO:0000313" key="2">
    <source>
        <dbReference type="EMBL" id="KMZ67900.1"/>
    </source>
</evidence>
<reference evidence="3" key="1">
    <citation type="journal article" date="2016" name="Nature">
        <title>The genome of the seagrass Zostera marina reveals angiosperm adaptation to the sea.</title>
        <authorList>
            <person name="Olsen J.L."/>
            <person name="Rouze P."/>
            <person name="Verhelst B."/>
            <person name="Lin Y.-C."/>
            <person name="Bayer T."/>
            <person name="Collen J."/>
            <person name="Dattolo E."/>
            <person name="De Paoli E."/>
            <person name="Dittami S."/>
            <person name="Maumus F."/>
            <person name="Michel G."/>
            <person name="Kersting A."/>
            <person name="Lauritano C."/>
            <person name="Lohaus R."/>
            <person name="Toepel M."/>
            <person name="Tonon T."/>
            <person name="Vanneste K."/>
            <person name="Amirebrahimi M."/>
            <person name="Brakel J."/>
            <person name="Bostroem C."/>
            <person name="Chovatia M."/>
            <person name="Grimwood J."/>
            <person name="Jenkins J.W."/>
            <person name="Jueterbock A."/>
            <person name="Mraz A."/>
            <person name="Stam W.T."/>
            <person name="Tice H."/>
            <person name="Bornberg-Bauer E."/>
            <person name="Green P.J."/>
            <person name="Pearson G.A."/>
            <person name="Procaccini G."/>
            <person name="Duarte C.M."/>
            <person name="Schmutz J."/>
            <person name="Reusch T.B.H."/>
            <person name="Van de Peer Y."/>
        </authorList>
    </citation>
    <scope>NUCLEOTIDE SEQUENCE [LARGE SCALE GENOMIC DNA]</scope>
    <source>
        <strain evidence="3">cv. Finnish</strain>
    </source>
</reference>
<proteinExistence type="predicted"/>
<accession>A0A0K9PI27</accession>
<dbReference type="OrthoDB" id="7690434at2759"/>
<sequence length="138" mass="15856">MTLREHYGLKGMDKLCVFVTSKATKGPHLLIKDWPSSMQIVRLISCDFMTNKEYTMKAEFLVFRPLSQHPLFDQLHDKKLQFQPPQQQPQRVPPINQSSMLEDSGRSQIMTEGIIQQQQQQQSQSNTLPPPGGNFNSK</sequence>
<evidence type="ECO:0000256" key="1">
    <source>
        <dbReference type="SAM" id="MobiDB-lite"/>
    </source>
</evidence>
<feature type="compositionally biased region" description="Polar residues" evidence="1">
    <location>
        <begin position="98"/>
        <end position="110"/>
    </location>
</feature>
<dbReference type="AlphaFoldDB" id="A0A0K9PI27"/>
<gene>
    <name evidence="2" type="ORF">ZOSMA_252G00010</name>
</gene>
<keyword evidence="3" id="KW-1185">Reference proteome</keyword>
<organism evidence="2 3">
    <name type="scientific">Zostera marina</name>
    <name type="common">Eelgrass</name>
    <dbReference type="NCBI Taxonomy" id="29655"/>
    <lineage>
        <taxon>Eukaryota</taxon>
        <taxon>Viridiplantae</taxon>
        <taxon>Streptophyta</taxon>
        <taxon>Embryophyta</taxon>
        <taxon>Tracheophyta</taxon>
        <taxon>Spermatophyta</taxon>
        <taxon>Magnoliopsida</taxon>
        <taxon>Liliopsida</taxon>
        <taxon>Zosteraceae</taxon>
        <taxon>Zostera</taxon>
    </lineage>
</organism>
<dbReference type="STRING" id="29655.A0A0K9PI27"/>
<protein>
    <submittedName>
        <fullName evidence="2">Uncharacterized protein</fullName>
    </submittedName>
</protein>
<feature type="compositionally biased region" description="Low complexity" evidence="1">
    <location>
        <begin position="116"/>
        <end position="125"/>
    </location>
</feature>
<name>A0A0K9PI27_ZOSMR</name>
<feature type="compositionally biased region" description="Low complexity" evidence="1">
    <location>
        <begin position="83"/>
        <end position="97"/>
    </location>
</feature>
<dbReference type="Proteomes" id="UP000036987">
    <property type="component" value="Unassembled WGS sequence"/>
</dbReference>
<comment type="caution">
    <text evidence="2">The sequence shown here is derived from an EMBL/GenBank/DDBJ whole genome shotgun (WGS) entry which is preliminary data.</text>
</comment>
<feature type="region of interest" description="Disordered" evidence="1">
    <location>
        <begin position="83"/>
        <end position="138"/>
    </location>
</feature>
<evidence type="ECO:0000313" key="3">
    <source>
        <dbReference type="Proteomes" id="UP000036987"/>
    </source>
</evidence>
<dbReference type="EMBL" id="LFYR01000874">
    <property type="protein sequence ID" value="KMZ67900.1"/>
    <property type="molecule type" value="Genomic_DNA"/>
</dbReference>